<organism evidence="1 2">
    <name type="scientific">Scophthalmus maximus</name>
    <name type="common">Turbot</name>
    <name type="synonym">Psetta maxima</name>
    <dbReference type="NCBI Taxonomy" id="52904"/>
    <lineage>
        <taxon>Eukaryota</taxon>
        <taxon>Metazoa</taxon>
        <taxon>Chordata</taxon>
        <taxon>Craniata</taxon>
        <taxon>Vertebrata</taxon>
        <taxon>Euteleostomi</taxon>
        <taxon>Actinopterygii</taxon>
        <taxon>Neopterygii</taxon>
        <taxon>Teleostei</taxon>
        <taxon>Neoteleostei</taxon>
        <taxon>Acanthomorphata</taxon>
        <taxon>Carangaria</taxon>
        <taxon>Pleuronectiformes</taxon>
        <taxon>Pleuronectoidei</taxon>
        <taxon>Scophthalmidae</taxon>
        <taxon>Scophthalmus</taxon>
    </lineage>
</organism>
<gene>
    <name evidence="1" type="ORF">F2P81_005936</name>
</gene>
<sequence length="111" mass="12733">MGFNSLLENESVFSIAACQHCQSLIYHEQVLRTLDTEQGRAYGRVFVGNNEMQLIELKGNESKEQTEWRRKPLALRFILTSVHGKCKRHSTLINHSTHSRSSKSVTRSLEC</sequence>
<dbReference type="EMBL" id="VEVO01000005">
    <property type="protein sequence ID" value="KAF0042404.1"/>
    <property type="molecule type" value="Genomic_DNA"/>
</dbReference>
<comment type="caution">
    <text evidence="1">The sequence shown here is derived from an EMBL/GenBank/DDBJ whole genome shotgun (WGS) entry which is preliminary data.</text>
</comment>
<reference evidence="1 2" key="1">
    <citation type="submission" date="2019-06" db="EMBL/GenBank/DDBJ databases">
        <title>Draft genomes of female and male turbot (Scophthalmus maximus).</title>
        <authorList>
            <person name="Xu H."/>
            <person name="Xu X.-W."/>
            <person name="Shao C."/>
            <person name="Chen S."/>
        </authorList>
    </citation>
    <scope>NUCLEOTIDE SEQUENCE [LARGE SCALE GENOMIC DNA]</scope>
    <source>
        <strain evidence="1">Ysfricsl-2016a</strain>
        <tissue evidence="1">Blood</tissue>
    </source>
</reference>
<dbReference type="AlphaFoldDB" id="A0A6A4TGQ1"/>
<accession>A0A6A4TGQ1</accession>
<name>A0A6A4TGQ1_SCOMX</name>
<evidence type="ECO:0000313" key="2">
    <source>
        <dbReference type="Proteomes" id="UP000438429"/>
    </source>
</evidence>
<evidence type="ECO:0000313" key="1">
    <source>
        <dbReference type="EMBL" id="KAF0042404.1"/>
    </source>
</evidence>
<protein>
    <submittedName>
        <fullName evidence="1">Uncharacterized protein</fullName>
    </submittedName>
</protein>
<proteinExistence type="predicted"/>
<dbReference type="Proteomes" id="UP000438429">
    <property type="component" value="Unassembled WGS sequence"/>
</dbReference>